<dbReference type="Proteomes" id="UP001595715">
    <property type="component" value="Unassembled WGS sequence"/>
</dbReference>
<sequence>MEEIKHAPDTIDAYIAGFAPDIRERLQALRNVIKEAAPDATEKISYRMPTFELHGNLVHFAAFANHIGFYPTPSGIAAFQEELSVYQGAKGSVQFPLDQPLPLDLVRAIVRYRVAENIEQATKKKS</sequence>
<evidence type="ECO:0000259" key="1">
    <source>
        <dbReference type="Pfam" id="PF08818"/>
    </source>
</evidence>
<gene>
    <name evidence="2" type="ORF">ACFOZ8_00425</name>
</gene>
<organism evidence="2 3">
    <name type="scientific">Paenibacillus xanthanilyticus</name>
    <dbReference type="NCBI Taxonomy" id="1783531"/>
    <lineage>
        <taxon>Bacteria</taxon>
        <taxon>Bacillati</taxon>
        <taxon>Bacillota</taxon>
        <taxon>Bacilli</taxon>
        <taxon>Bacillales</taxon>
        <taxon>Paenibacillaceae</taxon>
        <taxon>Paenibacillus</taxon>
    </lineage>
</organism>
<protein>
    <submittedName>
        <fullName evidence="2">Iron chaperone</fullName>
    </submittedName>
</protein>
<accession>A0ABV8JYW9</accession>
<name>A0ABV8JYW9_9BACL</name>
<comment type="caution">
    <text evidence="2">The sequence shown here is derived from an EMBL/GenBank/DDBJ whole genome shotgun (WGS) entry which is preliminary data.</text>
</comment>
<dbReference type="SUPFAM" id="SSF159888">
    <property type="entry name" value="YdhG-like"/>
    <property type="match status" value="1"/>
</dbReference>
<reference evidence="3" key="1">
    <citation type="journal article" date="2019" name="Int. J. Syst. Evol. Microbiol.">
        <title>The Global Catalogue of Microorganisms (GCM) 10K type strain sequencing project: providing services to taxonomists for standard genome sequencing and annotation.</title>
        <authorList>
            <consortium name="The Broad Institute Genomics Platform"/>
            <consortium name="The Broad Institute Genome Sequencing Center for Infectious Disease"/>
            <person name="Wu L."/>
            <person name="Ma J."/>
        </authorList>
    </citation>
    <scope>NUCLEOTIDE SEQUENCE [LARGE SCALE GENOMIC DNA]</scope>
    <source>
        <strain evidence="3">IBRC-M 10987</strain>
    </source>
</reference>
<dbReference type="Gene3D" id="3.90.1150.200">
    <property type="match status" value="1"/>
</dbReference>
<dbReference type="RefSeq" id="WP_377716521.1">
    <property type="nucleotide sequence ID" value="NZ_JBHSAM010000001.1"/>
</dbReference>
<proteinExistence type="predicted"/>
<dbReference type="EMBL" id="JBHSAM010000001">
    <property type="protein sequence ID" value="MFC4098120.1"/>
    <property type="molecule type" value="Genomic_DNA"/>
</dbReference>
<dbReference type="Pfam" id="PF08818">
    <property type="entry name" value="DUF1801"/>
    <property type="match status" value="1"/>
</dbReference>
<keyword evidence="3" id="KW-1185">Reference proteome</keyword>
<feature type="domain" description="YdhG-like" evidence="1">
    <location>
        <begin position="23"/>
        <end position="114"/>
    </location>
</feature>
<dbReference type="InterPro" id="IPR014922">
    <property type="entry name" value="YdhG-like"/>
</dbReference>
<evidence type="ECO:0000313" key="2">
    <source>
        <dbReference type="EMBL" id="MFC4098120.1"/>
    </source>
</evidence>
<evidence type="ECO:0000313" key="3">
    <source>
        <dbReference type="Proteomes" id="UP001595715"/>
    </source>
</evidence>